<dbReference type="InterPro" id="IPR047057">
    <property type="entry name" value="MerR_fam"/>
</dbReference>
<dbReference type="InterPro" id="IPR009061">
    <property type="entry name" value="DNA-bd_dom_put_sf"/>
</dbReference>
<keyword evidence="1" id="KW-0805">Transcription regulation</keyword>
<protein>
    <submittedName>
        <fullName evidence="5">Helix-turn-helix domain-containing protein</fullName>
    </submittedName>
</protein>
<dbReference type="PROSITE" id="PS50937">
    <property type="entry name" value="HTH_MERR_2"/>
    <property type="match status" value="1"/>
</dbReference>
<gene>
    <name evidence="5" type="ORF">ACFQE0_20160</name>
</gene>
<evidence type="ECO:0000313" key="6">
    <source>
        <dbReference type="Proteomes" id="UP001596292"/>
    </source>
</evidence>
<keyword evidence="2" id="KW-0238">DNA-binding</keyword>
<organism evidence="5 6">
    <name type="scientific">Methylobacterium komagatae</name>
    <dbReference type="NCBI Taxonomy" id="374425"/>
    <lineage>
        <taxon>Bacteria</taxon>
        <taxon>Pseudomonadati</taxon>
        <taxon>Pseudomonadota</taxon>
        <taxon>Alphaproteobacteria</taxon>
        <taxon>Hyphomicrobiales</taxon>
        <taxon>Methylobacteriaceae</taxon>
        <taxon>Methylobacterium</taxon>
    </lineage>
</organism>
<accession>A0ABW2BND4</accession>
<reference evidence="6" key="1">
    <citation type="journal article" date="2019" name="Int. J. Syst. Evol. Microbiol.">
        <title>The Global Catalogue of Microorganisms (GCM) 10K type strain sequencing project: providing services to taxonomists for standard genome sequencing and annotation.</title>
        <authorList>
            <consortium name="The Broad Institute Genomics Platform"/>
            <consortium name="The Broad Institute Genome Sequencing Center for Infectious Disease"/>
            <person name="Wu L."/>
            <person name="Ma J."/>
        </authorList>
    </citation>
    <scope>NUCLEOTIDE SEQUENCE [LARGE SCALE GENOMIC DNA]</scope>
    <source>
        <strain evidence="6">CCUG 48316</strain>
    </source>
</reference>
<evidence type="ECO:0000256" key="2">
    <source>
        <dbReference type="ARBA" id="ARBA00023125"/>
    </source>
</evidence>
<sequence length="142" mass="16165">MRSFAIGVLSERTGVKIPTIRFYESIDLLPAPERTQTNRRTYDDDTVRRLRFIRHARELGFEVEAIRTLLDLAAHPERPCAEADVVARSHLADIDDRIARLTGLRAEVQAMLDQCTGGQVRECRVIEVLADHGECLSDRHRS</sequence>
<dbReference type="Gene3D" id="1.10.1660.10">
    <property type="match status" value="1"/>
</dbReference>
<dbReference type="PROSITE" id="PS00552">
    <property type="entry name" value="HTH_MERR_1"/>
    <property type="match status" value="1"/>
</dbReference>
<feature type="domain" description="HTH merR-type" evidence="4">
    <location>
        <begin position="3"/>
        <end position="72"/>
    </location>
</feature>
<dbReference type="SMART" id="SM00422">
    <property type="entry name" value="HTH_MERR"/>
    <property type="match status" value="1"/>
</dbReference>
<dbReference type="SUPFAM" id="SSF46955">
    <property type="entry name" value="Putative DNA-binding domain"/>
    <property type="match status" value="1"/>
</dbReference>
<dbReference type="RefSeq" id="WP_053610143.1">
    <property type="nucleotide sequence ID" value="NZ_JBHSWN010000001.1"/>
</dbReference>
<dbReference type="CDD" id="cd04785">
    <property type="entry name" value="HTH_CadR-PbrR-like"/>
    <property type="match status" value="1"/>
</dbReference>
<evidence type="ECO:0000256" key="1">
    <source>
        <dbReference type="ARBA" id="ARBA00023015"/>
    </source>
</evidence>
<dbReference type="Pfam" id="PF09278">
    <property type="entry name" value="MerR-DNA-bind"/>
    <property type="match status" value="1"/>
</dbReference>
<dbReference type="EMBL" id="JBHSWN010000001">
    <property type="protein sequence ID" value="MFC6791705.1"/>
    <property type="molecule type" value="Genomic_DNA"/>
</dbReference>
<dbReference type="Proteomes" id="UP001596292">
    <property type="component" value="Unassembled WGS sequence"/>
</dbReference>
<keyword evidence="3" id="KW-0804">Transcription</keyword>
<proteinExistence type="predicted"/>
<evidence type="ECO:0000313" key="5">
    <source>
        <dbReference type="EMBL" id="MFC6791705.1"/>
    </source>
</evidence>
<dbReference type="PRINTS" id="PR00040">
    <property type="entry name" value="HTHMERR"/>
</dbReference>
<evidence type="ECO:0000259" key="4">
    <source>
        <dbReference type="PROSITE" id="PS50937"/>
    </source>
</evidence>
<dbReference type="InterPro" id="IPR015358">
    <property type="entry name" value="Tscrpt_reg_MerR_DNA-bd"/>
</dbReference>
<keyword evidence="6" id="KW-1185">Reference proteome</keyword>
<evidence type="ECO:0000256" key="3">
    <source>
        <dbReference type="ARBA" id="ARBA00023163"/>
    </source>
</evidence>
<name>A0ABW2BND4_9HYPH</name>
<dbReference type="PANTHER" id="PTHR30204:SF94">
    <property type="entry name" value="HEAVY METAL-DEPENDENT TRANSCRIPTIONAL REGULATOR HI_0293-RELATED"/>
    <property type="match status" value="1"/>
</dbReference>
<dbReference type="InterPro" id="IPR000551">
    <property type="entry name" value="MerR-type_HTH_dom"/>
</dbReference>
<dbReference type="PANTHER" id="PTHR30204">
    <property type="entry name" value="REDOX-CYCLING DRUG-SENSING TRANSCRIPTIONAL ACTIVATOR SOXR"/>
    <property type="match status" value="1"/>
</dbReference>
<dbReference type="Pfam" id="PF00376">
    <property type="entry name" value="MerR"/>
    <property type="match status" value="1"/>
</dbReference>
<comment type="caution">
    <text evidence="5">The sequence shown here is derived from an EMBL/GenBank/DDBJ whole genome shotgun (WGS) entry which is preliminary data.</text>
</comment>